<sequence>MKRRYRTSESFCCCRSRLPACRSMKEIRYGSWPASLAGPDFSSFRIFGLPAVCMFMPFTGMSVNAPAFSCPPPLSLLQ</sequence>
<evidence type="ECO:0000313" key="2">
    <source>
        <dbReference type="Proteomes" id="UP000002010"/>
    </source>
</evidence>
<dbReference type="HOGENOM" id="CLU_2617645_0_0_4"/>
<organism evidence="1 2">
    <name type="scientific">Laribacter hongkongensis (strain HLHK9)</name>
    <dbReference type="NCBI Taxonomy" id="557598"/>
    <lineage>
        <taxon>Bacteria</taxon>
        <taxon>Pseudomonadati</taxon>
        <taxon>Pseudomonadota</taxon>
        <taxon>Betaproteobacteria</taxon>
        <taxon>Neisseriales</taxon>
        <taxon>Aquaspirillaceae</taxon>
        <taxon>Laribacter</taxon>
    </lineage>
</organism>
<accession>C1D8V9</accession>
<gene>
    <name evidence="1" type="ordered locus">LHK_01915</name>
</gene>
<dbReference type="Proteomes" id="UP000002010">
    <property type="component" value="Chromosome"/>
</dbReference>
<proteinExistence type="predicted"/>
<protein>
    <submittedName>
        <fullName evidence="1">Uncharacterized protein</fullName>
    </submittedName>
</protein>
<reference evidence="1 2" key="1">
    <citation type="journal article" date="2009" name="PLoS Genet.">
        <title>The complete genome and proteome of Laribacter hongkongensis reveal potential mechanisms for adaptations to different temperatures and habitats.</title>
        <authorList>
            <person name="Woo P.C."/>
            <person name="Lau S.K."/>
            <person name="Tse H."/>
            <person name="Teng J.L."/>
            <person name="Curreem S.O."/>
            <person name="Tsang A.K."/>
            <person name="Fan R.Y."/>
            <person name="Wong G.K."/>
            <person name="Huang Y."/>
            <person name="Loman N.J."/>
            <person name="Snyder L.A."/>
            <person name="Cai J.J."/>
            <person name="Huang J.D."/>
            <person name="Mak W."/>
            <person name="Pallen M.J."/>
            <person name="Lok S."/>
            <person name="Yuen K.Y."/>
        </authorList>
    </citation>
    <scope>NUCLEOTIDE SEQUENCE [LARGE SCALE GENOMIC DNA]</scope>
    <source>
        <strain evidence="1 2">HLHK9</strain>
    </source>
</reference>
<evidence type="ECO:0000313" key="1">
    <source>
        <dbReference type="EMBL" id="ACO74899.1"/>
    </source>
</evidence>
<dbReference type="STRING" id="557598.LHK_01915"/>
<dbReference type="EMBL" id="CP001154">
    <property type="protein sequence ID" value="ACO74899.1"/>
    <property type="molecule type" value="Genomic_DNA"/>
</dbReference>
<dbReference type="AlphaFoldDB" id="C1D8V9"/>
<keyword evidence="2" id="KW-1185">Reference proteome</keyword>
<name>C1D8V9_LARHH</name>
<dbReference type="KEGG" id="lhk:LHK_01915"/>